<comment type="catalytic activity">
    <reaction evidence="7">
        <text>demethylphylloquinone + NADPH + H(+) = demethylphylloquinol + NADP(+)</text>
        <dbReference type="Rhea" id="RHEA:47744"/>
        <dbReference type="ChEBI" id="CHEBI:15378"/>
        <dbReference type="ChEBI" id="CHEBI:31087"/>
        <dbReference type="ChEBI" id="CHEBI:57783"/>
        <dbReference type="ChEBI" id="CHEBI:58349"/>
        <dbReference type="ChEBI" id="CHEBI:87844"/>
        <dbReference type="EC" id="1.6.5.12"/>
    </reaction>
</comment>
<keyword evidence="3" id="KW-0285">Flavoprotein</keyword>
<gene>
    <name evidence="10" type="ORF">ABWT76_001089</name>
</gene>
<proteinExistence type="inferred from homology"/>
<sequence length="403" mass="44957">MSQKRICILGGGFGGLYTALRLSQFPWNSPDKPEIILVEQNDRFLFSPLLYELLTGELQSWEIAPPFSELLADTTVRFVQGAVTNIDVRSRSVSERESHLVQLNDGPDISCDRLVLALGGETPMDRVPGCADHAIPFRTINDAYRLQEKLRELENSVCDKIRVAIVGSGYSGVELACKLADRLGERGRVRLVEASDSILRSASEFNRTAAMRSLKERGIWIDLETTVDRVEADSISLIYKEQIDNLPVDIVLWTVGTEVSPVVRSLPLKQNQRGQITTTATLQAIDHPDIFVLGDLADCQDASEQRVPSTAQAAIQQADYAAWNIWASLTERPLLPFRYQNLGEMMTLGLDNATLTGLGIKLDGPAAHILRRLIYLYRLPTLDHQLKVGFNWITQPLREMLSS</sequence>
<dbReference type="PRINTS" id="PR00411">
    <property type="entry name" value="PNDRDTASEI"/>
</dbReference>
<reference evidence="10" key="1">
    <citation type="submission" date="2024-07" db="EMBL/GenBank/DDBJ databases">
        <authorList>
            <person name="Kim Y.J."/>
            <person name="Jeong J.Y."/>
        </authorList>
    </citation>
    <scope>NUCLEOTIDE SEQUENCE</scope>
    <source>
        <strain evidence="10">GIHE-MW2</strain>
    </source>
</reference>
<evidence type="ECO:0000313" key="10">
    <source>
        <dbReference type="EMBL" id="XCM38254.1"/>
    </source>
</evidence>
<name>A0AAU8JHK5_9CYAN</name>
<evidence type="ECO:0000256" key="7">
    <source>
        <dbReference type="ARBA" id="ARBA00052971"/>
    </source>
</evidence>
<dbReference type="EMBL" id="CP159837">
    <property type="protein sequence ID" value="XCM38254.1"/>
    <property type="molecule type" value="Genomic_DNA"/>
</dbReference>
<dbReference type="InterPro" id="IPR051169">
    <property type="entry name" value="NADH-Q_oxidoreductase"/>
</dbReference>
<keyword evidence="5" id="KW-0521">NADP</keyword>
<dbReference type="InterPro" id="IPR023753">
    <property type="entry name" value="FAD/NAD-binding_dom"/>
</dbReference>
<dbReference type="Gene3D" id="3.50.50.100">
    <property type="match status" value="1"/>
</dbReference>
<evidence type="ECO:0000256" key="5">
    <source>
        <dbReference type="ARBA" id="ARBA00022857"/>
    </source>
</evidence>
<evidence type="ECO:0000256" key="6">
    <source>
        <dbReference type="ARBA" id="ARBA00023002"/>
    </source>
</evidence>
<keyword evidence="6 10" id="KW-0560">Oxidoreductase</keyword>
<feature type="domain" description="FAD/NAD(P)-binding" evidence="9">
    <location>
        <begin position="5"/>
        <end position="318"/>
    </location>
</feature>
<comment type="similarity">
    <text evidence="2">Belongs to the NADH dehydrogenase family.</text>
</comment>
<evidence type="ECO:0000256" key="2">
    <source>
        <dbReference type="ARBA" id="ARBA00005272"/>
    </source>
</evidence>
<dbReference type="InterPro" id="IPR036188">
    <property type="entry name" value="FAD/NAD-bd_sf"/>
</dbReference>
<dbReference type="Pfam" id="PF07992">
    <property type="entry name" value="Pyr_redox_2"/>
    <property type="match status" value="1"/>
</dbReference>
<dbReference type="AlphaFoldDB" id="A0AAU8JHK5"/>
<dbReference type="PANTHER" id="PTHR42913:SF4">
    <property type="entry name" value="ALTERNATIVE NAD(P)H-UBIQUINONE OXIDOREDUCTASE C1, CHLOROPLASTIC_MITOCHONDRIAL"/>
    <property type="match status" value="1"/>
</dbReference>
<dbReference type="PRINTS" id="PR00368">
    <property type="entry name" value="FADPNR"/>
</dbReference>
<evidence type="ECO:0000256" key="3">
    <source>
        <dbReference type="ARBA" id="ARBA00022630"/>
    </source>
</evidence>
<dbReference type="GO" id="GO:0003955">
    <property type="term" value="F:NAD(P)H dehydrogenase (quinone) activity"/>
    <property type="evidence" value="ECO:0007669"/>
    <property type="project" value="TreeGrafter"/>
</dbReference>
<dbReference type="FunFam" id="3.50.50.100:FF:000010">
    <property type="entry name" value="Alternative NAD(P)H-ubiquinone oxidoreductase C1, chloroplastic/mitochondrial"/>
    <property type="match status" value="1"/>
</dbReference>
<keyword evidence="4" id="KW-0274">FAD</keyword>
<accession>A0AAU8JHK5</accession>
<dbReference type="PANTHER" id="PTHR42913">
    <property type="entry name" value="APOPTOSIS-INDUCING FACTOR 1"/>
    <property type="match status" value="1"/>
</dbReference>
<dbReference type="EC" id="1.6.5.12" evidence="8"/>
<organism evidence="10">
    <name type="scientific">Planktothricoides raciborskii GIHE-MW2</name>
    <dbReference type="NCBI Taxonomy" id="2792601"/>
    <lineage>
        <taxon>Bacteria</taxon>
        <taxon>Bacillati</taxon>
        <taxon>Cyanobacteriota</taxon>
        <taxon>Cyanophyceae</taxon>
        <taxon>Oscillatoriophycideae</taxon>
        <taxon>Oscillatoriales</taxon>
        <taxon>Oscillatoriaceae</taxon>
        <taxon>Planktothricoides</taxon>
    </lineage>
</organism>
<dbReference type="GO" id="GO:0019646">
    <property type="term" value="P:aerobic electron transport chain"/>
    <property type="evidence" value="ECO:0007669"/>
    <property type="project" value="TreeGrafter"/>
</dbReference>
<evidence type="ECO:0000256" key="8">
    <source>
        <dbReference type="ARBA" id="ARBA00066844"/>
    </source>
</evidence>
<evidence type="ECO:0000256" key="1">
    <source>
        <dbReference type="ARBA" id="ARBA00001974"/>
    </source>
</evidence>
<protein>
    <recommendedName>
        <fullName evidence="8">demethylphylloquinone reductase</fullName>
        <ecNumber evidence="8">1.6.5.12</ecNumber>
    </recommendedName>
</protein>
<comment type="cofactor">
    <cofactor evidence="1">
        <name>FAD</name>
        <dbReference type="ChEBI" id="CHEBI:57692"/>
    </cofactor>
</comment>
<dbReference type="SUPFAM" id="SSF51905">
    <property type="entry name" value="FAD/NAD(P)-binding domain"/>
    <property type="match status" value="2"/>
</dbReference>
<evidence type="ECO:0000256" key="4">
    <source>
        <dbReference type="ARBA" id="ARBA00022827"/>
    </source>
</evidence>
<evidence type="ECO:0000259" key="9">
    <source>
        <dbReference type="Pfam" id="PF07992"/>
    </source>
</evidence>